<dbReference type="GeneID" id="19127243"/>
<feature type="region of interest" description="Disordered" evidence="1">
    <location>
        <begin position="477"/>
        <end position="496"/>
    </location>
</feature>
<dbReference type="KEGG" id="bor:COCMIDRAFT_88317"/>
<dbReference type="InterPro" id="IPR001810">
    <property type="entry name" value="F-box_dom"/>
</dbReference>
<dbReference type="Pfam" id="PF12937">
    <property type="entry name" value="F-box-like"/>
    <property type="match status" value="1"/>
</dbReference>
<dbReference type="AlphaFoldDB" id="W6Z8K1"/>
<evidence type="ECO:0000259" key="2">
    <source>
        <dbReference type="PROSITE" id="PS50181"/>
    </source>
</evidence>
<dbReference type="InterPro" id="IPR036047">
    <property type="entry name" value="F-box-like_dom_sf"/>
</dbReference>
<organism evidence="3 4">
    <name type="scientific">Bipolaris oryzae ATCC 44560</name>
    <dbReference type="NCBI Taxonomy" id="930090"/>
    <lineage>
        <taxon>Eukaryota</taxon>
        <taxon>Fungi</taxon>
        <taxon>Dikarya</taxon>
        <taxon>Ascomycota</taxon>
        <taxon>Pezizomycotina</taxon>
        <taxon>Dothideomycetes</taxon>
        <taxon>Pleosporomycetidae</taxon>
        <taxon>Pleosporales</taxon>
        <taxon>Pleosporineae</taxon>
        <taxon>Pleosporaceae</taxon>
        <taxon>Bipolaris</taxon>
    </lineage>
</organism>
<evidence type="ECO:0000313" key="4">
    <source>
        <dbReference type="Proteomes" id="UP000054032"/>
    </source>
</evidence>
<dbReference type="EMBL" id="KI963945">
    <property type="protein sequence ID" value="EUC48052.1"/>
    <property type="molecule type" value="Genomic_DNA"/>
</dbReference>
<reference evidence="3 4" key="1">
    <citation type="journal article" date="2013" name="PLoS Genet.">
        <title>Comparative genome structure, secondary metabolite, and effector coding capacity across Cochliobolus pathogens.</title>
        <authorList>
            <person name="Condon B.J."/>
            <person name="Leng Y."/>
            <person name="Wu D."/>
            <person name="Bushley K.E."/>
            <person name="Ohm R.A."/>
            <person name="Otillar R."/>
            <person name="Martin J."/>
            <person name="Schackwitz W."/>
            <person name="Grimwood J."/>
            <person name="MohdZainudin N."/>
            <person name="Xue C."/>
            <person name="Wang R."/>
            <person name="Manning V.A."/>
            <person name="Dhillon B."/>
            <person name="Tu Z.J."/>
            <person name="Steffenson B.J."/>
            <person name="Salamov A."/>
            <person name="Sun H."/>
            <person name="Lowry S."/>
            <person name="LaButti K."/>
            <person name="Han J."/>
            <person name="Copeland A."/>
            <person name="Lindquist E."/>
            <person name="Barry K."/>
            <person name="Schmutz J."/>
            <person name="Baker S.E."/>
            <person name="Ciuffetti L.M."/>
            <person name="Grigoriev I.V."/>
            <person name="Zhong S."/>
            <person name="Turgeon B.G."/>
        </authorList>
    </citation>
    <scope>NUCLEOTIDE SEQUENCE [LARGE SCALE GENOMIC DNA]</scope>
    <source>
        <strain evidence="3 4">ATCC 44560</strain>
    </source>
</reference>
<dbReference type="HOGENOM" id="CLU_347128_0_0_1"/>
<accession>W6Z8K1</accession>
<name>W6Z8K1_COCMI</name>
<gene>
    <name evidence="3" type="ORF">COCMIDRAFT_88317</name>
</gene>
<dbReference type="SUPFAM" id="SSF81383">
    <property type="entry name" value="F-box domain"/>
    <property type="match status" value="1"/>
</dbReference>
<protein>
    <recommendedName>
        <fullName evidence="2">F-box domain-containing protein</fullName>
    </recommendedName>
</protein>
<sequence>MAIEMWALSILRASRIHTPGAQNPQICEIEHPNLHLQSLPSELLQLILAYLDTPTLRDVALVSQTLHQHATDILWQNVCLSDQWTLHKKEEVDQIWCDRGRGEPDDHDDTPIIQKLYILATNPAIASKVQVVTHRCYLPTPNIFSELPRMRFDADNLSQDERLHILLRLALRNLVNVHTLRIIYGHWKLTNALVAGFLDENRPRNVPLRKLWLECCCFEKDALYWLLPHKTTGLESIRLRRLGNEMFDSIQRQRLKLMEFKLSRGGQRDFPIHNGAGGFTRTTVRTIEEALPTRGIQPSTEDYIRKGKAFDAVMWEELPEIREYVDANPVEFAPTTFGPIAPDVRPPLEWLIACSASTLTSLNLDWVHWRRREESPNHPVNSEHFLYALSKMRFPQLRAFQVRNAVLPLTKLPDNIYLLEDTFLDFLEAHPKILCLGWPIDKVYGHTKPSVDVQARSQRLVAHMATMLTDLRVDAQHVGPGEPVTDESGTIEGSQERTRRRRFIAEFAPHMRKVKQIKIEGGIPRDEKRELIRALHWCPLKKIVMIGGSFPAGNTWGARGYSLKALDPGQDGSDVFYALENEDLDGMLAAYRRGFHRPLDFTFEPNYGWPPQAPLLHTIALHHASTIEELKICGYNGCPILSHPTPIANPLLTGLRSFDNLKQLVLSFWLLTWHEDSYRDAEIIQSWLDTRSPSATALTVVTPPASPTTDQPVDPGHFPNFGYHRAAPRPQEFNRWAVALKTKFSPSALAYRVARDIGPYLSPLAKERKGGVRVRASFCLGAHEERRSASDIFDLDIRVGVGDQVLEFVGPREEGETGRWWKKLEERRWF</sequence>
<dbReference type="OrthoDB" id="47801at2759"/>
<proteinExistence type="predicted"/>
<dbReference type="Gene3D" id="1.20.1280.50">
    <property type="match status" value="1"/>
</dbReference>
<dbReference type="Proteomes" id="UP000054032">
    <property type="component" value="Unassembled WGS sequence"/>
</dbReference>
<feature type="domain" description="F-box" evidence="2">
    <location>
        <begin position="33"/>
        <end position="78"/>
    </location>
</feature>
<keyword evidence="4" id="KW-1185">Reference proteome</keyword>
<dbReference type="RefSeq" id="XP_007685433.1">
    <property type="nucleotide sequence ID" value="XM_007687243.1"/>
</dbReference>
<dbReference type="eggNOG" id="ENOG502SK3M">
    <property type="taxonomic scope" value="Eukaryota"/>
</dbReference>
<dbReference type="PROSITE" id="PS50181">
    <property type="entry name" value="FBOX"/>
    <property type="match status" value="1"/>
</dbReference>
<evidence type="ECO:0000256" key="1">
    <source>
        <dbReference type="SAM" id="MobiDB-lite"/>
    </source>
</evidence>
<evidence type="ECO:0000313" key="3">
    <source>
        <dbReference type="EMBL" id="EUC48052.1"/>
    </source>
</evidence>